<accession>E0U9G4</accession>
<sequence length="132" mass="14590">MERVIKDLLAFIFAIVVACGFQALPAHAQIPCTVTSYEPCVLNLENHKPVNVNITQNLPLLVVYTNNNFTYPGSVTLKVGGKSQDITNLEANESVWEKYRIQNFNGVQFQASSAIGKPNLIVVVLQADRKKS</sequence>
<proteinExistence type="predicted"/>
<dbReference type="PROSITE" id="PS51257">
    <property type="entry name" value="PROKAR_LIPOPROTEIN"/>
    <property type="match status" value="1"/>
</dbReference>
<dbReference type="AlphaFoldDB" id="E0U9G4"/>
<evidence type="ECO:0000256" key="1">
    <source>
        <dbReference type="SAM" id="SignalP"/>
    </source>
</evidence>
<protein>
    <submittedName>
        <fullName evidence="2">Uncharacterized protein</fullName>
    </submittedName>
</protein>
<dbReference type="RefSeq" id="WP_013320766.1">
    <property type="nucleotide sequence ID" value="NC_014501.1"/>
</dbReference>
<reference evidence="3" key="1">
    <citation type="journal article" date="2011" name="MBio">
        <title>Novel metabolic attributes of the genus Cyanothece, comprising a group of unicellular nitrogen-fixing Cyanobacteria.</title>
        <authorList>
            <person name="Bandyopadhyay A."/>
            <person name="Elvitigala T."/>
            <person name="Welsh E."/>
            <person name="Stockel J."/>
            <person name="Liberton M."/>
            <person name="Min H."/>
            <person name="Sherman L.A."/>
            <person name="Pakrasi H.B."/>
        </authorList>
    </citation>
    <scope>NUCLEOTIDE SEQUENCE [LARGE SCALE GENOMIC DNA]</scope>
    <source>
        <strain evidence="3">PCC 7822</strain>
    </source>
</reference>
<evidence type="ECO:0000313" key="3">
    <source>
        <dbReference type="Proteomes" id="UP000008206"/>
    </source>
</evidence>
<dbReference type="HOGENOM" id="CLU_155767_0_0_3"/>
<dbReference type="Proteomes" id="UP000008206">
    <property type="component" value="Chromosome"/>
</dbReference>
<evidence type="ECO:0000313" key="2">
    <source>
        <dbReference type="EMBL" id="ADN12656.1"/>
    </source>
</evidence>
<organism evidence="2 3">
    <name type="scientific">Gloeothece verrucosa (strain PCC 7822)</name>
    <name type="common">Cyanothece sp. (strain PCC 7822)</name>
    <dbReference type="NCBI Taxonomy" id="497965"/>
    <lineage>
        <taxon>Bacteria</taxon>
        <taxon>Bacillati</taxon>
        <taxon>Cyanobacteriota</taxon>
        <taxon>Cyanophyceae</taxon>
        <taxon>Oscillatoriophycideae</taxon>
        <taxon>Chroococcales</taxon>
        <taxon>Aphanothecaceae</taxon>
        <taxon>Gloeothece</taxon>
        <taxon>Gloeothece verrucosa</taxon>
    </lineage>
</organism>
<dbReference type="KEGG" id="cyj:Cyan7822_0620"/>
<dbReference type="EMBL" id="CP002198">
    <property type="protein sequence ID" value="ADN12656.1"/>
    <property type="molecule type" value="Genomic_DNA"/>
</dbReference>
<dbReference type="STRING" id="497965.Cyan7822_0620"/>
<gene>
    <name evidence="2" type="ordered locus">Cyan7822_0620</name>
</gene>
<feature type="chain" id="PRO_5003141225" evidence="1">
    <location>
        <begin position="29"/>
        <end position="132"/>
    </location>
</feature>
<feature type="signal peptide" evidence="1">
    <location>
        <begin position="1"/>
        <end position="28"/>
    </location>
</feature>
<keyword evidence="3" id="KW-1185">Reference proteome</keyword>
<keyword evidence="1" id="KW-0732">Signal</keyword>
<name>E0U9G4_GLOV7</name>